<evidence type="ECO:0000256" key="1">
    <source>
        <dbReference type="ARBA" id="ARBA00004370"/>
    </source>
</evidence>
<feature type="transmembrane region" description="Helical" evidence="5">
    <location>
        <begin position="251"/>
        <end position="270"/>
    </location>
</feature>
<name>G0NER4_CAEBE</name>
<feature type="transmembrane region" description="Helical" evidence="5">
    <location>
        <begin position="102"/>
        <end position="121"/>
    </location>
</feature>
<dbReference type="PROSITE" id="PS50262">
    <property type="entry name" value="G_PROTEIN_RECEP_F1_2"/>
    <property type="match status" value="1"/>
</dbReference>
<evidence type="ECO:0000256" key="3">
    <source>
        <dbReference type="ARBA" id="ARBA00022989"/>
    </source>
</evidence>
<evidence type="ECO:0000313" key="7">
    <source>
        <dbReference type="EMBL" id="EGT58953.1"/>
    </source>
</evidence>
<keyword evidence="8" id="KW-1185">Reference proteome</keyword>
<feature type="transmembrane region" description="Helical" evidence="5">
    <location>
        <begin position="206"/>
        <end position="230"/>
    </location>
</feature>
<feature type="transmembrane region" description="Helical" evidence="5">
    <location>
        <begin position="17"/>
        <end position="36"/>
    </location>
</feature>
<dbReference type="Pfam" id="PF10324">
    <property type="entry name" value="7TM_GPCR_Srw"/>
    <property type="match status" value="1"/>
</dbReference>
<dbReference type="AlphaFoldDB" id="G0NER4"/>
<dbReference type="InterPro" id="IPR017452">
    <property type="entry name" value="GPCR_Rhodpsn_7TM"/>
</dbReference>
<evidence type="ECO:0000256" key="4">
    <source>
        <dbReference type="ARBA" id="ARBA00023136"/>
    </source>
</evidence>
<gene>
    <name evidence="7" type="primary">Cbn-srw-84</name>
    <name evidence="7" type="ORF">CAEBREN_24739</name>
</gene>
<sequence length="287" mass="32797">MSLLEQTGEWASISNNIQIHISFVGVILNLLHISILSQKNLRSSAANILIIGIAISDILYPFYYVKYGIETLMNRNVPRECIPPKSFLNVIVNWVLLILRDTFRRVSLWLGIFLATIRFLVTKYPMNHTIQILMKTESSWTGFIWISLLSLLITGINNGRLVIAENKRWIPENICTMYPPNSTFPDFEIVHNLLFDNYQSQISASYLFIDAILQLIPSVLYPFLAAALLIQLKTLKNSRKVMMKKEENGETAYVILCMTIAYFLAGTPYACSEFHYSFVPSEDLGVQ</sequence>
<dbReference type="Proteomes" id="UP000008068">
    <property type="component" value="Unassembled WGS sequence"/>
</dbReference>
<dbReference type="SUPFAM" id="SSF81321">
    <property type="entry name" value="Family A G protein-coupled receptor-like"/>
    <property type="match status" value="1"/>
</dbReference>
<evidence type="ECO:0000256" key="5">
    <source>
        <dbReference type="SAM" id="Phobius"/>
    </source>
</evidence>
<dbReference type="STRING" id="135651.G0NER4"/>
<dbReference type="InParanoid" id="G0NER4"/>
<reference evidence="8" key="1">
    <citation type="submission" date="2011-07" db="EMBL/GenBank/DDBJ databases">
        <authorList>
            <consortium name="Caenorhabditis brenneri Sequencing and Analysis Consortium"/>
            <person name="Wilson R.K."/>
        </authorList>
    </citation>
    <scope>NUCLEOTIDE SEQUENCE [LARGE SCALE GENOMIC DNA]</scope>
    <source>
        <strain evidence="8">PB2801</strain>
    </source>
</reference>
<organism evidence="8">
    <name type="scientific">Caenorhabditis brenneri</name>
    <name type="common">Nematode worm</name>
    <dbReference type="NCBI Taxonomy" id="135651"/>
    <lineage>
        <taxon>Eukaryota</taxon>
        <taxon>Metazoa</taxon>
        <taxon>Ecdysozoa</taxon>
        <taxon>Nematoda</taxon>
        <taxon>Chromadorea</taxon>
        <taxon>Rhabditida</taxon>
        <taxon>Rhabditina</taxon>
        <taxon>Rhabditomorpha</taxon>
        <taxon>Rhabditoidea</taxon>
        <taxon>Rhabditidae</taxon>
        <taxon>Peloderinae</taxon>
        <taxon>Caenorhabditis</taxon>
    </lineage>
</organism>
<keyword evidence="2 5" id="KW-0812">Transmembrane</keyword>
<dbReference type="PANTHER" id="PTHR22751:SF42">
    <property type="entry name" value="G-PROTEIN COUPLED RECEPTORS FAMILY 1 PROFILE DOMAIN-CONTAINING PROTEIN-RELATED"/>
    <property type="match status" value="1"/>
</dbReference>
<protein>
    <submittedName>
        <fullName evidence="7">CBN-SRW-84 protein</fullName>
    </submittedName>
</protein>
<comment type="subcellular location">
    <subcellularLocation>
        <location evidence="1">Membrane</location>
    </subcellularLocation>
</comment>
<dbReference type="InterPro" id="IPR019427">
    <property type="entry name" value="7TM_GPCR_serpentine_rcpt_Srw"/>
</dbReference>
<dbReference type="GO" id="GO:0016020">
    <property type="term" value="C:membrane"/>
    <property type="evidence" value="ECO:0007669"/>
    <property type="project" value="UniProtKB-SubCell"/>
</dbReference>
<dbReference type="EMBL" id="GL379873">
    <property type="protein sequence ID" value="EGT58953.1"/>
    <property type="molecule type" value="Genomic_DNA"/>
</dbReference>
<evidence type="ECO:0000256" key="2">
    <source>
        <dbReference type="ARBA" id="ARBA00022692"/>
    </source>
</evidence>
<proteinExistence type="predicted"/>
<keyword evidence="4 5" id="KW-0472">Membrane</keyword>
<dbReference type="HOGENOM" id="CLU_043715_0_1_1"/>
<dbReference type="GO" id="GO:0008528">
    <property type="term" value="F:G protein-coupled peptide receptor activity"/>
    <property type="evidence" value="ECO:0007669"/>
    <property type="project" value="InterPro"/>
</dbReference>
<dbReference type="OrthoDB" id="5864054at2759"/>
<feature type="transmembrane region" description="Helical" evidence="5">
    <location>
        <begin position="48"/>
        <end position="65"/>
    </location>
</feature>
<dbReference type="eggNOG" id="ENOG502THG7">
    <property type="taxonomic scope" value="Eukaryota"/>
</dbReference>
<evidence type="ECO:0000313" key="8">
    <source>
        <dbReference type="Proteomes" id="UP000008068"/>
    </source>
</evidence>
<keyword evidence="3 5" id="KW-1133">Transmembrane helix</keyword>
<dbReference type="Gene3D" id="1.20.1070.10">
    <property type="entry name" value="Rhodopsin 7-helix transmembrane proteins"/>
    <property type="match status" value="1"/>
</dbReference>
<dbReference type="PANTHER" id="PTHR22751">
    <property type="entry name" value="G-PROTEIN COUPLED RECEPTOR-RELATED"/>
    <property type="match status" value="1"/>
</dbReference>
<accession>G0NER4</accession>
<evidence type="ECO:0000259" key="6">
    <source>
        <dbReference type="PROSITE" id="PS50262"/>
    </source>
</evidence>
<dbReference type="OMA" id="SIHCFFC"/>
<feature type="transmembrane region" description="Helical" evidence="5">
    <location>
        <begin position="142"/>
        <end position="163"/>
    </location>
</feature>
<feature type="domain" description="G-protein coupled receptors family 1 profile" evidence="6">
    <location>
        <begin position="28"/>
        <end position="287"/>
    </location>
</feature>